<dbReference type="Gene3D" id="3.30.710.10">
    <property type="entry name" value="Potassium Channel Kv1.1, Chain A"/>
    <property type="match status" value="4"/>
</dbReference>
<keyword evidence="3" id="KW-1185">Reference proteome</keyword>
<feature type="domain" description="BTB" evidence="1">
    <location>
        <begin position="457"/>
        <end position="516"/>
    </location>
</feature>
<reference evidence="3" key="1">
    <citation type="submission" date="2017-03" db="EMBL/GenBank/DDBJ databases">
        <title>Genomes of endolithic fungi from Antarctica.</title>
        <authorList>
            <person name="Coleine C."/>
            <person name="Masonjones S."/>
            <person name="Stajich J.E."/>
        </authorList>
    </citation>
    <scope>NUCLEOTIDE SEQUENCE [LARGE SCALE GENOMIC DNA]</scope>
    <source>
        <strain evidence="3">CCFEE 5527</strain>
    </source>
</reference>
<dbReference type="CDD" id="cd18186">
    <property type="entry name" value="BTB_POZ_ZBTB_KLHL-like"/>
    <property type="match status" value="3"/>
</dbReference>
<dbReference type="InterPro" id="IPR011333">
    <property type="entry name" value="SKP1/BTB/POZ_sf"/>
</dbReference>
<dbReference type="STRING" id="1507870.A0A1V8SHG7"/>
<dbReference type="PROSITE" id="PS50097">
    <property type="entry name" value="BTB"/>
    <property type="match status" value="3"/>
</dbReference>
<comment type="caution">
    <text evidence="2">The sequence shown here is derived from an EMBL/GenBank/DDBJ whole genome shotgun (WGS) entry which is preliminary data.</text>
</comment>
<evidence type="ECO:0000259" key="1">
    <source>
        <dbReference type="PROSITE" id="PS50097"/>
    </source>
</evidence>
<evidence type="ECO:0000313" key="2">
    <source>
        <dbReference type="EMBL" id="OQN98588.1"/>
    </source>
</evidence>
<protein>
    <recommendedName>
        <fullName evidence="1">BTB domain-containing protein</fullName>
    </recommendedName>
</protein>
<proteinExistence type="predicted"/>
<feature type="domain" description="BTB" evidence="1">
    <location>
        <begin position="226"/>
        <end position="293"/>
    </location>
</feature>
<name>A0A1V8SHG7_9PEZI</name>
<dbReference type="Proteomes" id="UP000192596">
    <property type="component" value="Unassembled WGS sequence"/>
</dbReference>
<dbReference type="EMBL" id="NAJO01000045">
    <property type="protein sequence ID" value="OQN98588.1"/>
    <property type="molecule type" value="Genomic_DNA"/>
</dbReference>
<sequence>MTDRYEGLAAGVGSLLTSGKWTDFKVICHDRTFNVHKAVVCSQSAFFEAAVEGRFRESQENKIDLSEDDVEVVEVLINYPSYERPSTTKLEKNEVGKGKGKEKKPKTRTWDMHFHLKVYSIAQRCFVEGLQTLSATELRCLAETKWDTDEFREIVISIYNSTVGRDDLMREMVVRVLAEDAAHAVTRGRNAEQFTALVEIDGGLAAAHLSLANYCRNSLFINAQCSDLVVKCGSREWKVHKAIVLPQIEVVAKAFEGGFKEDTDNAYTFKDVDPAAVHAMLQFLYTGIYSADGNDVVSCHIHVIKLAEQYMLSLLCDLAAKKFEACMWRRWDQPDFAVAVDLIYAHGPDSMSRLKTTLLDIGRKHMAVLLREPETHPDFHEVVRRVPGFLADLCTGMSLFNNTIDLTAVVSRGHYRSKTHSMTPNAYLSDSEDSDSDVAVRDLLRGVNGAFASGKHADLTIEAGDRKWKVHMIIVCASCDYFQKACEGSFKEAKSDTIRLHDDLPGAVNAWLQFLYKCGFECPADFRGTLELCVSVYQLADKYLVKRLGVIAKKTIAGKMLDTNDADLAIAIDVLYGHSIEPVPAFQDILDALVRDNFLKLFGEPERYPEFRVAAAANPGFAAKAASNWASSRPKVSRFRCTCATCGPKHLVLEVGDGVEEHTVITCLSGMEATSNVIKLPDDDPTAVNALLEYLYGREFIRPADRTGADGFTQDTKLLVAVYRLADKYLMHSLKALAEKRFRITMEGANIDLGIPLMIDEVEDASSDELDSLHAMLINCVPAKFPKAFSIPDKFRMVHQALAKKPMLAYKITLEYATERTATVVRYKCDDKFCPSNMSKLCSSYGAGIDLPKDMYLHRIRCPWESCGGVLDQESLDDETSSAEE</sequence>
<evidence type="ECO:0000313" key="3">
    <source>
        <dbReference type="Proteomes" id="UP000192596"/>
    </source>
</evidence>
<accession>A0A1V8SHG7</accession>
<organism evidence="2 3">
    <name type="scientific">Cryoendolithus antarcticus</name>
    <dbReference type="NCBI Taxonomy" id="1507870"/>
    <lineage>
        <taxon>Eukaryota</taxon>
        <taxon>Fungi</taxon>
        <taxon>Dikarya</taxon>
        <taxon>Ascomycota</taxon>
        <taxon>Pezizomycotina</taxon>
        <taxon>Dothideomycetes</taxon>
        <taxon>Dothideomycetidae</taxon>
        <taxon>Cladosporiales</taxon>
        <taxon>Cladosporiaceae</taxon>
        <taxon>Cryoendolithus</taxon>
    </lineage>
</organism>
<dbReference type="PANTHER" id="PTHR47843">
    <property type="entry name" value="BTB DOMAIN-CONTAINING PROTEIN-RELATED"/>
    <property type="match status" value="1"/>
</dbReference>
<gene>
    <name evidence="2" type="ORF">B0A48_15851</name>
</gene>
<feature type="domain" description="BTB" evidence="1">
    <location>
        <begin position="22"/>
        <end position="79"/>
    </location>
</feature>
<dbReference type="SMART" id="SM00225">
    <property type="entry name" value="BTB"/>
    <property type="match status" value="4"/>
</dbReference>
<dbReference type="InterPro" id="IPR000210">
    <property type="entry name" value="BTB/POZ_dom"/>
</dbReference>
<dbReference type="Pfam" id="PF00651">
    <property type="entry name" value="BTB"/>
    <property type="match status" value="3"/>
</dbReference>
<dbReference type="PANTHER" id="PTHR47843:SF5">
    <property type="entry name" value="BTB_POZ DOMAIN PROTEIN"/>
    <property type="match status" value="1"/>
</dbReference>
<dbReference type="AlphaFoldDB" id="A0A1V8SHG7"/>
<dbReference type="InParanoid" id="A0A1V8SHG7"/>
<dbReference type="SUPFAM" id="SSF54695">
    <property type="entry name" value="POZ domain"/>
    <property type="match status" value="4"/>
</dbReference>
<dbReference type="OrthoDB" id="6359816at2759"/>